<comment type="cofactor">
    <cofactor evidence="1 9">
        <name>heme</name>
        <dbReference type="ChEBI" id="CHEBI:30413"/>
    </cofactor>
</comment>
<dbReference type="EMBL" id="CAJNOK010024338">
    <property type="protein sequence ID" value="CAF1375310.1"/>
    <property type="molecule type" value="Genomic_DNA"/>
</dbReference>
<dbReference type="InterPro" id="IPR001128">
    <property type="entry name" value="Cyt_P450"/>
</dbReference>
<dbReference type="FunFam" id="1.10.630.10:FF:000182">
    <property type="entry name" value="Cytochrome P450 3A4"/>
    <property type="match status" value="1"/>
</dbReference>
<keyword evidence="4 9" id="KW-0479">Metal-binding</keyword>
<evidence type="ECO:0008006" key="14">
    <source>
        <dbReference type="Google" id="ProtNLM"/>
    </source>
</evidence>
<dbReference type="GO" id="GO:0020037">
    <property type="term" value="F:heme binding"/>
    <property type="evidence" value="ECO:0007669"/>
    <property type="project" value="InterPro"/>
</dbReference>
<dbReference type="InterPro" id="IPR036396">
    <property type="entry name" value="Cyt_P450_sf"/>
</dbReference>
<dbReference type="SUPFAM" id="SSF48264">
    <property type="entry name" value="Cytochrome P450"/>
    <property type="match status" value="1"/>
</dbReference>
<proteinExistence type="inferred from homology"/>
<evidence type="ECO:0000256" key="10">
    <source>
        <dbReference type="RuleBase" id="RU000461"/>
    </source>
</evidence>
<evidence type="ECO:0000256" key="3">
    <source>
        <dbReference type="ARBA" id="ARBA00022617"/>
    </source>
</evidence>
<dbReference type="GO" id="GO:0008395">
    <property type="term" value="F:steroid hydroxylase activity"/>
    <property type="evidence" value="ECO:0007669"/>
    <property type="project" value="TreeGrafter"/>
</dbReference>
<name>A0A8S2RTN1_9BILA</name>
<keyword evidence="5 10" id="KW-0560">Oxidoreductase</keyword>
<sequence>TLWGAKSYSLQLAEWTKQYGKIYGIFEGNRPLYVVSNVDFLQEVFIKQFSNFYTRKLTIFTKLSKGKRVSLFAAAGPRWKRQRNVINPTFSALKMKQMSPLINDCIDELMKKLPNYSDSQEEFNIYALYKRMTMDVICRCAFGVDTDMQNNPDNIYLQKCAQILATNSRQRALVKLDALFPVFGSLFGDILLFQNNVRRKLNHLFPSSTSKFGELPGLWLMNQVHKVIEMRSDEAKQRVDLLQLMLEAASHDNIEDSLGDEQSVPKKLTHDEIIGDGLLYDASYSDVVTNVVLFMVAGYETTSTSLAYSTYILANHPDIQRKLQEEIDQNYRDDVDTQNPDYNFVNNMHYMDLFIREVLRMYPIAASVINRQCMTETDVCGYKIAKDAVVQVDVYALHYDPELWGPEDPNEFCPERHSVKRHPMAYMPFGGGPRNCVGMRFALVEMKILLIRLLKHYTIVKDDQLEKNFNITEIAVIAPEEVWVRIEKRKQS</sequence>
<reference evidence="12" key="1">
    <citation type="submission" date="2021-02" db="EMBL/GenBank/DDBJ databases">
        <authorList>
            <person name="Nowell W R."/>
        </authorList>
    </citation>
    <scope>NUCLEOTIDE SEQUENCE</scope>
</reference>
<dbReference type="GO" id="GO:0016705">
    <property type="term" value="F:oxidoreductase activity, acting on paired donors, with incorporation or reduction of molecular oxygen"/>
    <property type="evidence" value="ECO:0007669"/>
    <property type="project" value="InterPro"/>
</dbReference>
<evidence type="ECO:0000313" key="13">
    <source>
        <dbReference type="Proteomes" id="UP000682733"/>
    </source>
</evidence>
<dbReference type="PANTHER" id="PTHR24302:SF15">
    <property type="entry name" value="FATTY-ACID PEROXYGENASE"/>
    <property type="match status" value="1"/>
</dbReference>
<evidence type="ECO:0000256" key="2">
    <source>
        <dbReference type="ARBA" id="ARBA00010617"/>
    </source>
</evidence>
<evidence type="ECO:0000256" key="5">
    <source>
        <dbReference type="ARBA" id="ARBA00023002"/>
    </source>
</evidence>
<dbReference type="CDD" id="cd11055">
    <property type="entry name" value="CYP3A-like"/>
    <property type="match status" value="1"/>
</dbReference>
<dbReference type="GO" id="GO:0005506">
    <property type="term" value="F:iron ion binding"/>
    <property type="evidence" value="ECO:0007669"/>
    <property type="project" value="InterPro"/>
</dbReference>
<feature type="binding site" description="axial binding residue" evidence="9">
    <location>
        <position position="436"/>
    </location>
    <ligand>
        <name>heme</name>
        <dbReference type="ChEBI" id="CHEBI:30413"/>
    </ligand>
    <ligandPart>
        <name>Fe</name>
        <dbReference type="ChEBI" id="CHEBI:18248"/>
    </ligandPart>
</feature>
<feature type="non-terminal residue" evidence="12">
    <location>
        <position position="1"/>
    </location>
</feature>
<evidence type="ECO:0000256" key="7">
    <source>
        <dbReference type="ARBA" id="ARBA00023033"/>
    </source>
</evidence>
<dbReference type="Gene3D" id="1.10.630.10">
    <property type="entry name" value="Cytochrome P450"/>
    <property type="match status" value="1"/>
</dbReference>
<protein>
    <recommendedName>
        <fullName evidence="14">Cytochrome P450</fullName>
    </recommendedName>
</protein>
<dbReference type="Proteomes" id="UP000677228">
    <property type="component" value="Unassembled WGS sequence"/>
</dbReference>
<keyword evidence="3 9" id="KW-0349">Heme</keyword>
<accession>A0A8S2RTN1</accession>
<evidence type="ECO:0000256" key="8">
    <source>
        <dbReference type="ARBA" id="ARBA00043906"/>
    </source>
</evidence>
<dbReference type="EMBL" id="CAJOBA010046012">
    <property type="protein sequence ID" value="CAF4184146.1"/>
    <property type="molecule type" value="Genomic_DNA"/>
</dbReference>
<dbReference type="AlphaFoldDB" id="A0A8S2RTN1"/>
<evidence type="ECO:0000256" key="6">
    <source>
        <dbReference type="ARBA" id="ARBA00023004"/>
    </source>
</evidence>
<dbReference type="PROSITE" id="PS00086">
    <property type="entry name" value="CYTOCHROME_P450"/>
    <property type="match status" value="1"/>
</dbReference>
<evidence type="ECO:0000256" key="9">
    <source>
        <dbReference type="PIRSR" id="PIRSR602401-1"/>
    </source>
</evidence>
<comment type="similarity">
    <text evidence="2 10">Belongs to the cytochrome P450 family.</text>
</comment>
<dbReference type="PANTHER" id="PTHR24302">
    <property type="entry name" value="CYTOCHROME P450 FAMILY 3"/>
    <property type="match status" value="1"/>
</dbReference>
<dbReference type="PRINTS" id="PR00385">
    <property type="entry name" value="P450"/>
</dbReference>
<keyword evidence="6 9" id="KW-0408">Iron</keyword>
<keyword evidence="7 10" id="KW-0503">Monooxygenase</keyword>
<evidence type="ECO:0000313" key="11">
    <source>
        <dbReference type="EMBL" id="CAF1375310.1"/>
    </source>
</evidence>
<dbReference type="InterPro" id="IPR050705">
    <property type="entry name" value="Cytochrome_P450_3A"/>
</dbReference>
<evidence type="ECO:0000256" key="1">
    <source>
        <dbReference type="ARBA" id="ARBA00001971"/>
    </source>
</evidence>
<dbReference type="InterPro" id="IPR017972">
    <property type="entry name" value="Cyt_P450_CS"/>
</dbReference>
<dbReference type="Pfam" id="PF00067">
    <property type="entry name" value="p450"/>
    <property type="match status" value="1"/>
</dbReference>
<dbReference type="PRINTS" id="PR00463">
    <property type="entry name" value="EP450I"/>
</dbReference>
<evidence type="ECO:0000313" key="12">
    <source>
        <dbReference type="EMBL" id="CAF4184146.1"/>
    </source>
</evidence>
<comment type="caution">
    <text evidence="12">The sequence shown here is derived from an EMBL/GenBank/DDBJ whole genome shotgun (WGS) entry which is preliminary data.</text>
</comment>
<comment type="function">
    <text evidence="8">Cytochromes P450 are a group of heme-thiolate monooxygenases. They oxidize a variety of structurally unrelated compounds, including steroids, fatty acids, and xenobiotics.</text>
</comment>
<dbReference type="Proteomes" id="UP000682733">
    <property type="component" value="Unassembled WGS sequence"/>
</dbReference>
<evidence type="ECO:0000256" key="4">
    <source>
        <dbReference type="ARBA" id="ARBA00022723"/>
    </source>
</evidence>
<organism evidence="12 13">
    <name type="scientific">Didymodactylos carnosus</name>
    <dbReference type="NCBI Taxonomy" id="1234261"/>
    <lineage>
        <taxon>Eukaryota</taxon>
        <taxon>Metazoa</taxon>
        <taxon>Spiralia</taxon>
        <taxon>Gnathifera</taxon>
        <taxon>Rotifera</taxon>
        <taxon>Eurotatoria</taxon>
        <taxon>Bdelloidea</taxon>
        <taxon>Philodinida</taxon>
        <taxon>Philodinidae</taxon>
        <taxon>Didymodactylos</taxon>
    </lineage>
</organism>
<gene>
    <name evidence="11" type="ORF">OVA965_LOCUS31861</name>
    <name evidence="12" type="ORF">TMI583_LOCUS32703</name>
</gene>
<dbReference type="InterPro" id="IPR002401">
    <property type="entry name" value="Cyt_P450_E_grp-I"/>
</dbReference>